<dbReference type="EMBL" id="CP043046">
    <property type="protein sequence ID" value="QEI08025.1"/>
    <property type="molecule type" value="Genomic_DNA"/>
</dbReference>
<dbReference type="InterPro" id="IPR011935">
    <property type="entry name" value="CHP02231"/>
</dbReference>
<evidence type="ECO:0000256" key="1">
    <source>
        <dbReference type="SAM" id="MobiDB-lite"/>
    </source>
</evidence>
<keyword evidence="2" id="KW-0732">Signal</keyword>
<evidence type="ECO:0000259" key="3">
    <source>
        <dbReference type="Pfam" id="PF13598"/>
    </source>
</evidence>
<feature type="compositionally biased region" description="Low complexity" evidence="1">
    <location>
        <begin position="325"/>
        <end position="340"/>
    </location>
</feature>
<feature type="domain" description="DUF4139" evidence="3">
    <location>
        <begin position="228"/>
        <end position="519"/>
    </location>
</feature>
<dbReference type="PANTHER" id="PTHR31005:SF8">
    <property type="entry name" value="DUF4139 DOMAIN-CONTAINING PROTEIN"/>
    <property type="match status" value="1"/>
</dbReference>
<dbReference type="KEGG" id="pacr:FXN63_20910"/>
<evidence type="ECO:0000256" key="2">
    <source>
        <dbReference type="SAM" id="SignalP"/>
    </source>
</evidence>
<feature type="chain" id="PRO_5022962671" evidence="2">
    <location>
        <begin position="26"/>
        <end position="681"/>
    </location>
</feature>
<name>A0A5C0B0V5_9BURK</name>
<dbReference type="Pfam" id="PF13598">
    <property type="entry name" value="DUF4139"/>
    <property type="match status" value="1"/>
</dbReference>
<gene>
    <name evidence="4" type="ORF">FXN63_20910</name>
</gene>
<reference evidence="4 5" key="1">
    <citation type="submission" date="2019-08" db="EMBL/GenBank/DDBJ databases">
        <title>Amphibian skin-associated Pigmentiphaga: genome sequence and occurrence across geography and hosts.</title>
        <authorList>
            <person name="Bletz M.C."/>
            <person name="Bunk B."/>
            <person name="Sproeer C."/>
            <person name="Biwer P."/>
            <person name="Reiter S."/>
            <person name="Rabemananjara F.C.E."/>
            <person name="Schulz S."/>
            <person name="Overmann J."/>
            <person name="Vences M."/>
        </authorList>
    </citation>
    <scope>NUCLEOTIDE SEQUENCE [LARGE SCALE GENOMIC DNA]</scope>
    <source>
        <strain evidence="4 5">Mada1488</strain>
    </source>
</reference>
<sequence length="681" mass="72258">MAFLPFPLSTRTFAALAVLTVPAMAAAPVGGGGNSTAPVTTNRIESLTLSSGGVAEIHRRAQVDGKGIVRIDVPLAQVDDILKSLVIRDAGGQVGGLILDGLSPVEETFGRLPFRPEDMGSLPALAAALQGVKIRVSSGGRTIEGMSLGVSNQAVTEGPITRNEQWVSVMTDTGQAQTLRMGADATLDILDAAMRDKLQQAAEVSGRGRTDTVRSIAIELSGKGERAVDIDYVVAAPVWKTAYRLMTTDQNTARLQAWAVLENASGEDWNGVTVTLSSGAPVMFSQALLERHWNTRQQLAVSASTATPGRLDNTAQTDAVRAEMAESAPAKRASSARAFAAPPPPPAPAPMMASAPISAPAGDTISQEGQTSASYRLPTPVTLQAGRTLSIPFIDAELPSERLSVFQPERRSVHPIAAVLMKNNTKSSLPPGILTVYHAQDGHVGDAQMPALPAGEERMASFAEDRKVTVTTESKPQEQITQVVLADGVLRATRLTRLATTYAIKGAADAPRTVLVEHQRRNGWTFTSDALTGATPSHHRLRTTVAAGGTAKIEAVAERSDVQQMTLLDADANALFRWSGNAADPKTAAQLKELAERRARLTQADAELEALGTEQEEAVANQGRIRENLSAVPADSSLGQRYTKALGEEEDRIAEIGKRRQQALSKVQTLRKELTAALTKT</sequence>
<keyword evidence="5" id="KW-1185">Reference proteome</keyword>
<feature type="signal peptide" evidence="2">
    <location>
        <begin position="1"/>
        <end position="25"/>
    </location>
</feature>
<dbReference type="PANTHER" id="PTHR31005">
    <property type="entry name" value="DUF4139 DOMAIN-CONTAINING PROTEIN"/>
    <property type="match status" value="1"/>
</dbReference>
<dbReference type="InterPro" id="IPR037291">
    <property type="entry name" value="DUF4139"/>
</dbReference>
<protein>
    <submittedName>
        <fullName evidence="4">DUF4139 domain-containing protein</fullName>
    </submittedName>
</protein>
<dbReference type="RefSeq" id="WP_148817145.1">
    <property type="nucleotide sequence ID" value="NZ_CP043046.1"/>
</dbReference>
<evidence type="ECO:0000313" key="4">
    <source>
        <dbReference type="EMBL" id="QEI08025.1"/>
    </source>
</evidence>
<dbReference type="Proteomes" id="UP000325161">
    <property type="component" value="Chromosome"/>
</dbReference>
<feature type="region of interest" description="Disordered" evidence="1">
    <location>
        <begin position="321"/>
        <end position="347"/>
    </location>
</feature>
<accession>A0A5C0B0V5</accession>
<dbReference type="AlphaFoldDB" id="A0A5C0B0V5"/>
<dbReference type="OrthoDB" id="9777444at2"/>
<proteinExistence type="predicted"/>
<organism evidence="4 5">
    <name type="scientific">Pigmentiphaga aceris</name>
    <dbReference type="NCBI Taxonomy" id="1940612"/>
    <lineage>
        <taxon>Bacteria</taxon>
        <taxon>Pseudomonadati</taxon>
        <taxon>Pseudomonadota</taxon>
        <taxon>Betaproteobacteria</taxon>
        <taxon>Burkholderiales</taxon>
        <taxon>Alcaligenaceae</taxon>
        <taxon>Pigmentiphaga</taxon>
    </lineage>
</organism>
<evidence type="ECO:0000313" key="5">
    <source>
        <dbReference type="Proteomes" id="UP000325161"/>
    </source>
</evidence>